<evidence type="ECO:0000256" key="1">
    <source>
        <dbReference type="SAM" id="MobiDB-lite"/>
    </source>
</evidence>
<name>A0ABM4SM72_BOSIN</name>
<organism evidence="2 3">
    <name type="scientific">Bos indicus</name>
    <name type="common">Zebu</name>
    <dbReference type="NCBI Taxonomy" id="9915"/>
    <lineage>
        <taxon>Eukaryota</taxon>
        <taxon>Metazoa</taxon>
        <taxon>Chordata</taxon>
        <taxon>Craniata</taxon>
        <taxon>Vertebrata</taxon>
        <taxon>Euteleostomi</taxon>
        <taxon>Mammalia</taxon>
        <taxon>Eutheria</taxon>
        <taxon>Laurasiatheria</taxon>
        <taxon>Artiodactyla</taxon>
        <taxon>Ruminantia</taxon>
        <taxon>Pecora</taxon>
        <taxon>Bovidae</taxon>
        <taxon>Bovinae</taxon>
        <taxon>Bos</taxon>
    </lineage>
</organism>
<reference evidence="3" key="1">
    <citation type="submission" date="2025-08" db="UniProtKB">
        <authorList>
            <consortium name="RefSeq"/>
        </authorList>
    </citation>
    <scope>IDENTIFICATION</scope>
    <source>
        <tissue evidence="3">Blood</tissue>
    </source>
</reference>
<dbReference type="Proteomes" id="UP001652663">
    <property type="component" value="Chromosome 7"/>
</dbReference>
<accession>A0ABM4SM72</accession>
<sequence>MCLGGMSGIALQVLAHPSLRTALPVWQPPLDAPPCRAATPKKKKKGASIRVITGQWLLNAPRRMLSPWSRDACHGRLRGLGRCECWVPAAGCQGCLVEPSWRLLGVRGGGGASDSQEIPGDRLAPGGGGRSRRPRAARGRGERGVRRPVRPTDSGERQSRGQCSPPGPAPWVGSGSHTDLLAVPQIAKFMPASGPSHLVFHRKCFPTRPSGSSSFRPCCEETEPQVEQTWSKVNYENRLEEDIIRKPSAQSEAWERVRGKQETLDSVPFTPLFPDPFSCCSTRCRGPAKRPWRAPPATCM</sequence>
<feature type="region of interest" description="Disordered" evidence="1">
    <location>
        <begin position="107"/>
        <end position="176"/>
    </location>
</feature>
<proteinExistence type="predicted"/>
<evidence type="ECO:0000313" key="2">
    <source>
        <dbReference type="Proteomes" id="UP001652663"/>
    </source>
</evidence>
<gene>
    <name evidence="3" type="primary">FDX2</name>
</gene>
<dbReference type="GeneID" id="109561586"/>
<keyword evidence="2" id="KW-1185">Reference proteome</keyword>
<evidence type="ECO:0000313" key="3">
    <source>
        <dbReference type="RefSeq" id="XP_070648904.1"/>
    </source>
</evidence>
<protein>
    <submittedName>
        <fullName evidence="3">Ferredoxin-2, mitochondrial isoform X1</fullName>
    </submittedName>
</protein>
<dbReference type="RefSeq" id="XP_070648904.1">
    <property type="nucleotide sequence ID" value="XM_070792803.1"/>
</dbReference>